<dbReference type="InterPro" id="IPR029058">
    <property type="entry name" value="AB_hydrolase_fold"/>
</dbReference>
<keyword evidence="4" id="KW-1185">Reference proteome</keyword>
<accession>A0A840UVP7</accession>
<evidence type="ECO:0000313" key="4">
    <source>
        <dbReference type="Proteomes" id="UP000559117"/>
    </source>
</evidence>
<evidence type="ECO:0000256" key="1">
    <source>
        <dbReference type="SAM" id="SignalP"/>
    </source>
</evidence>
<protein>
    <recommendedName>
        <fullName evidence="2">BD-FAE-like domain-containing protein</fullName>
    </recommendedName>
</protein>
<name>A0A840UVP7_9FIRM</name>
<gene>
    <name evidence="3" type="ORF">HNR32_001664</name>
</gene>
<evidence type="ECO:0000259" key="2">
    <source>
        <dbReference type="Pfam" id="PF20434"/>
    </source>
</evidence>
<dbReference type="InterPro" id="IPR048124">
    <property type="entry name" value="Tannase_B"/>
</dbReference>
<dbReference type="InterPro" id="IPR049492">
    <property type="entry name" value="BD-FAE-like_dom"/>
</dbReference>
<dbReference type="SUPFAM" id="SSF53474">
    <property type="entry name" value="alpha/beta-Hydrolases"/>
    <property type="match status" value="1"/>
</dbReference>
<reference evidence="3 4" key="1">
    <citation type="submission" date="2020-08" db="EMBL/GenBank/DDBJ databases">
        <title>Genomic Encyclopedia of Type Strains, Phase IV (KMG-IV): sequencing the most valuable type-strain genomes for metagenomic binning, comparative biology and taxonomic classification.</title>
        <authorList>
            <person name="Goeker M."/>
        </authorList>
    </citation>
    <scope>NUCLEOTIDE SEQUENCE [LARGE SCALE GENOMIC DNA]</scope>
    <source>
        <strain evidence="3 4">DSM 24661</strain>
    </source>
</reference>
<dbReference type="NCBIfam" id="NF041556">
    <property type="entry name" value="tannase_B"/>
    <property type="match status" value="1"/>
</dbReference>
<dbReference type="RefSeq" id="WP_183861517.1">
    <property type="nucleotide sequence ID" value="NZ_JACHFH010000018.1"/>
</dbReference>
<dbReference type="EMBL" id="JACHFH010000018">
    <property type="protein sequence ID" value="MBB5336515.1"/>
    <property type="molecule type" value="Genomic_DNA"/>
</dbReference>
<dbReference type="AlphaFoldDB" id="A0A840UVP7"/>
<comment type="caution">
    <text evidence="3">The sequence shown here is derived from an EMBL/GenBank/DDBJ whole genome shotgun (WGS) entry which is preliminary data.</text>
</comment>
<dbReference type="Gene3D" id="3.40.50.1820">
    <property type="entry name" value="alpha/beta hydrolase"/>
    <property type="match status" value="1"/>
</dbReference>
<sequence length="554" mass="60840">MKLKKYIINGLAVSALSVTFTGQIAMAATSDQAVLNVKNIPSMNTTADNMDNLLKPQTANTNNMVIKKTYSLVFDAKKYTEETLTLNNKVIKYRAYRNMVYAAHPKNAQYESMNIFIPEAYFNNGTINDYKAKTAPIFMPNNVGGYMPGKAGEPSAHDRMSGTANAALVALSKGYVVAAPAIRGRTTIGSDGKTYVGKAPAFIVDYKAAVRYLRYNKKRLPAGDTEKIISDGTSAGGALSALLGATGNSKDFAPYLKEIGAANERDDIFASVDYCPITNLEHADMAYEWVFNGVNTYHQRMMPPMPNKLNADVKMNRPGNAPPDISTALLMTNKEIIVSGELKQLFPAYLNSLKLKDKNGKILTLDAAGNGSFKNYLESYYMASAQSALDKGEDLSKLDWLTIKNGKVTAMDLNKYAAYATRLKAAPAFDKLDLSSGENDEFGTINNIPRHFTVYSMKKTAADTAKMADKKEIKMLNPMNYIDAGKASVAPHWRIRHGAVDRDTSLAIPLILATKLMDNGYDVDFFSPWGKGHAGDYDLDKLFDWTDNICKKSL</sequence>
<feature type="signal peptide" evidence="1">
    <location>
        <begin position="1"/>
        <end position="27"/>
    </location>
</feature>
<evidence type="ECO:0000313" key="3">
    <source>
        <dbReference type="EMBL" id="MBB5336515.1"/>
    </source>
</evidence>
<proteinExistence type="predicted"/>
<feature type="chain" id="PRO_5032909322" description="BD-FAE-like domain-containing protein" evidence="1">
    <location>
        <begin position="28"/>
        <end position="554"/>
    </location>
</feature>
<dbReference type="Pfam" id="PF20434">
    <property type="entry name" value="BD-FAE"/>
    <property type="match status" value="1"/>
</dbReference>
<keyword evidence="1" id="KW-0732">Signal</keyword>
<feature type="domain" description="BD-FAE-like" evidence="2">
    <location>
        <begin position="169"/>
        <end position="288"/>
    </location>
</feature>
<dbReference type="Proteomes" id="UP000559117">
    <property type="component" value="Unassembled WGS sequence"/>
</dbReference>
<organism evidence="3 4">
    <name type="scientific">Pectinatus brassicae</name>
    <dbReference type="NCBI Taxonomy" id="862415"/>
    <lineage>
        <taxon>Bacteria</taxon>
        <taxon>Bacillati</taxon>
        <taxon>Bacillota</taxon>
        <taxon>Negativicutes</taxon>
        <taxon>Selenomonadales</taxon>
        <taxon>Selenomonadaceae</taxon>
        <taxon>Pectinatus</taxon>
    </lineage>
</organism>